<dbReference type="Proteomes" id="UP000182227">
    <property type="component" value="Unassembled WGS sequence"/>
</dbReference>
<feature type="compositionally biased region" description="Polar residues" evidence="1">
    <location>
        <begin position="60"/>
        <end position="70"/>
    </location>
</feature>
<dbReference type="EMBL" id="CTEF01000003">
    <property type="protein sequence ID" value="CQD18480.1"/>
    <property type="molecule type" value="Genomic_DNA"/>
</dbReference>
<keyword evidence="2" id="KW-0812">Transmembrane</keyword>
<reference evidence="3 4" key="1">
    <citation type="submission" date="2015-03" db="EMBL/GenBank/DDBJ databases">
        <authorList>
            <person name="Murphy D."/>
        </authorList>
    </citation>
    <scope>NUCLEOTIDE SEQUENCE [LARGE SCALE GENOMIC DNA]</scope>
    <source>
        <strain evidence="3 4">D16</strain>
    </source>
</reference>
<keyword evidence="2" id="KW-1133">Transmembrane helix</keyword>
<evidence type="ECO:0000313" key="3">
    <source>
        <dbReference type="EMBL" id="CQD18480.1"/>
    </source>
</evidence>
<accession>A0A0U1DMZ2</accession>
<name>A0A0U1DMZ2_9MYCO</name>
<organism evidence="3 4">
    <name type="scientific">Mycolicibacterium conceptionense</name>
    <dbReference type="NCBI Taxonomy" id="451644"/>
    <lineage>
        <taxon>Bacteria</taxon>
        <taxon>Bacillati</taxon>
        <taxon>Actinomycetota</taxon>
        <taxon>Actinomycetes</taxon>
        <taxon>Mycobacteriales</taxon>
        <taxon>Mycobacteriaceae</taxon>
        <taxon>Mycolicibacterium</taxon>
    </lineage>
</organism>
<evidence type="ECO:0000256" key="1">
    <source>
        <dbReference type="SAM" id="MobiDB-lite"/>
    </source>
</evidence>
<gene>
    <name evidence="3" type="ORF">BN970_04083</name>
</gene>
<protein>
    <submittedName>
        <fullName evidence="3">Uncharacterized protein</fullName>
    </submittedName>
</protein>
<feature type="transmembrane region" description="Helical" evidence="2">
    <location>
        <begin position="26"/>
        <end position="45"/>
    </location>
</feature>
<keyword evidence="2" id="KW-0472">Membrane</keyword>
<evidence type="ECO:0000313" key="4">
    <source>
        <dbReference type="Proteomes" id="UP000182227"/>
    </source>
</evidence>
<proteinExistence type="predicted"/>
<dbReference type="AlphaFoldDB" id="A0A0U1DMZ2"/>
<sequence>MAHSLGIEIGRSLKYMKVSGLRNVKVIAAVAGGAAVVGLGVFGAVSDIHLGAGQPLASGSRMNVGQTSTETTPPTAPAVSMAVPAIKGYTPPSGFATTH</sequence>
<feature type="region of interest" description="Disordered" evidence="1">
    <location>
        <begin position="56"/>
        <end position="77"/>
    </location>
</feature>
<evidence type="ECO:0000256" key="2">
    <source>
        <dbReference type="SAM" id="Phobius"/>
    </source>
</evidence>